<proteinExistence type="predicted"/>
<dbReference type="EMBL" id="KE546988">
    <property type="protein sequence ID" value="EPY53041.1"/>
    <property type="molecule type" value="Genomic_DNA"/>
</dbReference>
<dbReference type="PANTHER" id="PTHR39613">
    <property type="entry name" value="ANCHORED CELL WALL PROTEIN, PUTATIVE (AFU_ORTHOLOGUE AFUA_4G08960)-RELATED"/>
    <property type="match status" value="1"/>
</dbReference>
<evidence type="ECO:0000313" key="3">
    <source>
        <dbReference type="EMBL" id="EPY53041.1"/>
    </source>
</evidence>
<keyword evidence="1" id="KW-0732">Signal</keyword>
<dbReference type="Pfam" id="PF09792">
    <property type="entry name" value="But2"/>
    <property type="match status" value="1"/>
</dbReference>
<gene>
    <name evidence="3" type="ORF">SPOG_03597</name>
</gene>
<dbReference type="PANTHER" id="PTHR39613:SF1">
    <property type="entry name" value="ANCHORED CELL WALL PROTEIN, PUTATIVE (AFU_ORTHOLOGUE AFUA_4G08960)-RELATED"/>
    <property type="match status" value="1"/>
</dbReference>
<feature type="signal peptide" evidence="1">
    <location>
        <begin position="1"/>
        <end position="27"/>
    </location>
</feature>
<dbReference type="GeneID" id="25037914"/>
<evidence type="ECO:0000256" key="1">
    <source>
        <dbReference type="SAM" id="SignalP"/>
    </source>
</evidence>
<name>S9XH93_SCHCR</name>
<dbReference type="AlphaFoldDB" id="S9XH93"/>
<sequence length="364" mass="40166">MIKLISSVSLSYALFSLLAYSPISSLAAPLTERSDIKQNEEFSVMSLRSGNINVHFHSFYVGDNNNVYLDPYDNGNEAAKFTLADTYLLHEGFSAHLGDNGALYFQRNDEGSILGFDFGERIASGYALELNGQSPVACPIEENSSVYSVFFGKGNGNNKCVGFTALALPNNTSSSSKQTSDAKIEDIAIIGSQKVKKAKDQDVKEADNGPSIFPNAVRFVNSSSPNTNYGKQFSPIVYQNQDTHVNALFNFEIPQIDEKHCQLHFHLDKNSNPIKVDGPNGIGEFKLYNFTSVANILTTWANRPGREAEIGHFNCSSDGCDYTTNITCPYTYTSVTYELSGVTDESYMKYYQETNPIEGLYLTV</sequence>
<accession>S9XH93</accession>
<evidence type="ECO:0000313" key="4">
    <source>
        <dbReference type="Proteomes" id="UP000015464"/>
    </source>
</evidence>
<protein>
    <submittedName>
        <fullName evidence="3">But2 family protein</fullName>
    </submittedName>
</protein>
<evidence type="ECO:0000259" key="2">
    <source>
        <dbReference type="Pfam" id="PF09792"/>
    </source>
</evidence>
<feature type="chain" id="PRO_5004560715" evidence="1">
    <location>
        <begin position="28"/>
        <end position="364"/>
    </location>
</feature>
<dbReference type="OrthoDB" id="4657524at2759"/>
<dbReference type="eggNOG" id="ENOG502RYJ6">
    <property type="taxonomic scope" value="Eukaryota"/>
</dbReference>
<dbReference type="InterPro" id="IPR018620">
    <property type="entry name" value="Ubiquitin3-bd_protein_But2_C"/>
</dbReference>
<dbReference type="HOGENOM" id="CLU_059610_0_0_1"/>
<reference evidence="3 4" key="1">
    <citation type="journal article" date="2011" name="Science">
        <title>Comparative functional genomics of the fission yeasts.</title>
        <authorList>
            <person name="Rhind N."/>
            <person name="Chen Z."/>
            <person name="Yassour M."/>
            <person name="Thompson D.A."/>
            <person name="Haas B.J."/>
            <person name="Habib N."/>
            <person name="Wapinski I."/>
            <person name="Roy S."/>
            <person name="Lin M.F."/>
            <person name="Heiman D.I."/>
            <person name="Young S.K."/>
            <person name="Furuya K."/>
            <person name="Guo Y."/>
            <person name="Pidoux A."/>
            <person name="Chen H.M."/>
            <person name="Robbertse B."/>
            <person name="Goldberg J.M."/>
            <person name="Aoki K."/>
            <person name="Bayne E.H."/>
            <person name="Berlin A.M."/>
            <person name="Desjardins C.A."/>
            <person name="Dobbs E."/>
            <person name="Dukaj L."/>
            <person name="Fan L."/>
            <person name="FitzGerald M.G."/>
            <person name="French C."/>
            <person name="Gujja S."/>
            <person name="Hansen K."/>
            <person name="Keifenheim D."/>
            <person name="Levin J.Z."/>
            <person name="Mosher R.A."/>
            <person name="Mueller C.A."/>
            <person name="Pfiffner J."/>
            <person name="Priest M."/>
            <person name="Russ C."/>
            <person name="Smialowska A."/>
            <person name="Swoboda P."/>
            <person name="Sykes S.M."/>
            <person name="Vaughn M."/>
            <person name="Vengrova S."/>
            <person name="Yoder R."/>
            <person name="Zeng Q."/>
            <person name="Allshire R."/>
            <person name="Baulcombe D."/>
            <person name="Birren B.W."/>
            <person name="Brown W."/>
            <person name="Ekwall K."/>
            <person name="Kellis M."/>
            <person name="Leatherwood J."/>
            <person name="Levin H."/>
            <person name="Margalit H."/>
            <person name="Martienssen R."/>
            <person name="Nieduszynski C.A."/>
            <person name="Spatafora J.W."/>
            <person name="Friedman N."/>
            <person name="Dalgaard J.Z."/>
            <person name="Baumann P."/>
            <person name="Niki H."/>
            <person name="Regev A."/>
            <person name="Nusbaum C."/>
        </authorList>
    </citation>
    <scope>NUCLEOTIDE SEQUENCE [LARGE SCALE GENOMIC DNA]</scope>
    <source>
        <strain evidence="4">OY26 / ATCC MYA-4695 / CBS 11777 / NBRC 106824 / NRRL Y48691</strain>
    </source>
</reference>
<dbReference type="Proteomes" id="UP000015464">
    <property type="component" value="Unassembled WGS sequence"/>
</dbReference>
<keyword evidence="4" id="KW-1185">Reference proteome</keyword>
<dbReference type="STRING" id="653667.S9XH93"/>
<dbReference type="RefSeq" id="XP_013021314.1">
    <property type="nucleotide sequence ID" value="XM_013165860.1"/>
</dbReference>
<feature type="domain" description="Ubiquitin 3 binding protein But2 C-terminal" evidence="2">
    <location>
        <begin position="213"/>
        <end position="356"/>
    </location>
</feature>
<organism evidence="3 4">
    <name type="scientific">Schizosaccharomyces cryophilus (strain OY26 / ATCC MYA-4695 / CBS 11777 / NBRC 106824 / NRRL Y48691)</name>
    <name type="common">Fission yeast</name>
    <dbReference type="NCBI Taxonomy" id="653667"/>
    <lineage>
        <taxon>Eukaryota</taxon>
        <taxon>Fungi</taxon>
        <taxon>Dikarya</taxon>
        <taxon>Ascomycota</taxon>
        <taxon>Taphrinomycotina</taxon>
        <taxon>Schizosaccharomycetes</taxon>
        <taxon>Schizosaccharomycetales</taxon>
        <taxon>Schizosaccharomycetaceae</taxon>
        <taxon>Schizosaccharomyces</taxon>
    </lineage>
</organism>